<dbReference type="Proteomes" id="UP000010843">
    <property type="component" value="Chromosome"/>
</dbReference>
<dbReference type="HOGENOM" id="CLU_1406022_0_0_2"/>
<accession>L0JPS6</accession>
<dbReference type="AlphaFoldDB" id="L0JPS6"/>
<sequence length="193" mass="21421">MVPQMNTSIIKLLHDDRRNAGDSVPFVGRAVETVRSRTRPFEEETTCIPRVATIESAPLGAFWPEIPRLGISLPGTPKRPPRVIPIGGLVPSGVRDASRARHWHADSSETLAVPRPAARTTSAGGSRVRDGTHGRFAVKCWFCGERTHHLVDFYPVVDSHRERFPARRPFSVGFGPSKSTAHRSSFAGPRWKW</sequence>
<dbReference type="KEGG" id="npe:Natpe_3469"/>
<evidence type="ECO:0000313" key="1">
    <source>
        <dbReference type="EMBL" id="AGB33244.1"/>
    </source>
</evidence>
<evidence type="ECO:0000313" key="2">
    <source>
        <dbReference type="Proteomes" id="UP000010843"/>
    </source>
</evidence>
<dbReference type="EMBL" id="CP003372">
    <property type="protein sequence ID" value="AGB33244.1"/>
    <property type="molecule type" value="Genomic_DNA"/>
</dbReference>
<reference evidence="2" key="1">
    <citation type="submission" date="2012-02" db="EMBL/GenBank/DDBJ databases">
        <title>Complete sequence of chromosome of Natrinema pellirubrum DSM 15624.</title>
        <authorList>
            <person name="Lucas S."/>
            <person name="Han J."/>
            <person name="Lapidus A."/>
            <person name="Cheng J.-F."/>
            <person name="Goodwin L."/>
            <person name="Pitluck S."/>
            <person name="Peters L."/>
            <person name="Teshima H."/>
            <person name="Detter J.C."/>
            <person name="Han C."/>
            <person name="Tapia R."/>
            <person name="Land M."/>
            <person name="Hauser L."/>
            <person name="Kyrpides N."/>
            <person name="Ivanova N."/>
            <person name="Pagani I."/>
            <person name="Sproer C."/>
            <person name="Anderson I."/>
            <person name="Woyke T."/>
        </authorList>
    </citation>
    <scope>NUCLEOTIDE SEQUENCE [LARGE SCALE GENOMIC DNA]</scope>
    <source>
        <strain evidence="2">DSM 15624 / JCM 10476 / NCIMB 786</strain>
    </source>
</reference>
<dbReference type="STRING" id="797303.Natpe_3469"/>
<name>L0JPS6_NATP1</name>
<protein>
    <submittedName>
        <fullName evidence="1">Uncharacterized protein</fullName>
    </submittedName>
</protein>
<gene>
    <name evidence="1" type="ordered locus">Natpe_3469</name>
</gene>
<proteinExistence type="predicted"/>
<organism evidence="1 2">
    <name type="scientific">Natrinema pellirubrum (strain DSM 15624 / CIP 106293 / JCM 10476 / NCIMB 786 / 157)</name>
    <dbReference type="NCBI Taxonomy" id="797303"/>
    <lineage>
        <taxon>Archaea</taxon>
        <taxon>Methanobacteriati</taxon>
        <taxon>Methanobacteriota</taxon>
        <taxon>Stenosarchaea group</taxon>
        <taxon>Halobacteria</taxon>
        <taxon>Halobacteriales</taxon>
        <taxon>Natrialbaceae</taxon>
        <taxon>Natrinema</taxon>
    </lineage>
</organism>